<evidence type="ECO:0000256" key="2">
    <source>
        <dbReference type="PROSITE-ProRule" id="PRU00505"/>
    </source>
</evidence>
<feature type="domain" description="TEA" evidence="4">
    <location>
        <begin position="55"/>
        <end position="127"/>
    </location>
</feature>
<evidence type="ECO:0000256" key="3">
    <source>
        <dbReference type="SAM" id="MobiDB-lite"/>
    </source>
</evidence>
<dbReference type="Pfam" id="PF01285">
    <property type="entry name" value="TEA"/>
    <property type="match status" value="1"/>
</dbReference>
<dbReference type="EMBL" id="ML210999">
    <property type="protein sequence ID" value="TFK92395.1"/>
    <property type="molecule type" value="Genomic_DNA"/>
</dbReference>
<dbReference type="InterPro" id="IPR000818">
    <property type="entry name" value="TEA/ATTS_dom"/>
</dbReference>
<sequence>MGREVASAYRRRKYTLPSLSPSPSRLSSAANSSMESLPPAPKDNLTPARKHHKLLKDGSEVWSKDVEKIFVEGLHQYWQSPWATYSRGRSRWRNQFLVDHLKKAGIQRTKKQVASHIQVLRNMWRGQPEFHLVAGGEELFQENGLLAHSDKKSNASPSPSVSPGRVELHESPAASSSSTPEYPTSEFPSDIQIASFPSLSPPSQLSPFSELGVEDVFTSPPSSTRLSEPAFGCLSSSPRTTHSITPVSVKLEPLAMDPSLFTLPQPSFADSPADYTLSAPNRISHLYFWADGMVPLTLDVDRLVGAIPSSPSRTFLHFRVSMPPLADLRCPPNLQGVNGAVSFASSWTSLAKCQTKSWGLGRTVISQDLGLFTQVTTPELQSTLAADPTSSQMVYAYLPDSALSRCHWLDNVHTITQQVVVDNEVLAVLVFHVERVADATRTAPAMELVGFQKYPCRGGAPPSSASSSSSFPFFASPSPPVSPTSPTFAHTRTYPSAPVSPQSPLLPRMSVPSGSGPEDVPTPMLYSYPPPQAFAYSYMVDPR</sequence>
<feature type="region of interest" description="Disordered" evidence="3">
    <location>
        <begin position="16"/>
        <end position="47"/>
    </location>
</feature>
<dbReference type="AlphaFoldDB" id="A0A5C3PRJ8"/>
<feature type="compositionally biased region" description="Low complexity" evidence="3">
    <location>
        <begin position="16"/>
        <end position="37"/>
    </location>
</feature>
<dbReference type="PROSITE" id="PS51088">
    <property type="entry name" value="TEA_2"/>
    <property type="match status" value="1"/>
</dbReference>
<gene>
    <name evidence="5" type="ORF">K466DRAFT_650461</name>
</gene>
<evidence type="ECO:0000259" key="4">
    <source>
        <dbReference type="PROSITE" id="PS51088"/>
    </source>
</evidence>
<name>A0A5C3PRJ8_9APHY</name>
<dbReference type="GO" id="GO:0003700">
    <property type="term" value="F:DNA-binding transcription factor activity"/>
    <property type="evidence" value="ECO:0007669"/>
    <property type="project" value="InterPro"/>
</dbReference>
<dbReference type="STRING" id="1314778.A0A5C3PRJ8"/>
<feature type="compositionally biased region" description="Low complexity" evidence="3">
    <location>
        <begin position="171"/>
        <end position="187"/>
    </location>
</feature>
<evidence type="ECO:0000313" key="5">
    <source>
        <dbReference type="EMBL" id="TFK92395.1"/>
    </source>
</evidence>
<feature type="region of interest" description="Disordered" evidence="3">
    <location>
        <begin position="149"/>
        <end position="187"/>
    </location>
</feature>
<dbReference type="Proteomes" id="UP000308197">
    <property type="component" value="Unassembled WGS sequence"/>
</dbReference>
<evidence type="ECO:0000313" key="6">
    <source>
        <dbReference type="Proteomes" id="UP000308197"/>
    </source>
</evidence>
<keyword evidence="6" id="KW-1185">Reference proteome</keyword>
<dbReference type="InParanoid" id="A0A5C3PRJ8"/>
<dbReference type="Gene3D" id="6.10.20.40">
    <property type="entry name" value="TEA/ATTS domain"/>
    <property type="match status" value="1"/>
</dbReference>
<dbReference type="InterPro" id="IPR038096">
    <property type="entry name" value="TEA/ATTS_sf"/>
</dbReference>
<reference evidence="5 6" key="1">
    <citation type="journal article" date="2019" name="Nat. Ecol. Evol.">
        <title>Megaphylogeny resolves global patterns of mushroom evolution.</title>
        <authorList>
            <person name="Varga T."/>
            <person name="Krizsan K."/>
            <person name="Foldi C."/>
            <person name="Dima B."/>
            <person name="Sanchez-Garcia M."/>
            <person name="Sanchez-Ramirez S."/>
            <person name="Szollosi G.J."/>
            <person name="Szarkandi J.G."/>
            <person name="Papp V."/>
            <person name="Albert L."/>
            <person name="Andreopoulos W."/>
            <person name="Angelini C."/>
            <person name="Antonin V."/>
            <person name="Barry K.W."/>
            <person name="Bougher N.L."/>
            <person name="Buchanan P."/>
            <person name="Buyck B."/>
            <person name="Bense V."/>
            <person name="Catcheside P."/>
            <person name="Chovatia M."/>
            <person name="Cooper J."/>
            <person name="Damon W."/>
            <person name="Desjardin D."/>
            <person name="Finy P."/>
            <person name="Geml J."/>
            <person name="Haridas S."/>
            <person name="Hughes K."/>
            <person name="Justo A."/>
            <person name="Karasinski D."/>
            <person name="Kautmanova I."/>
            <person name="Kiss B."/>
            <person name="Kocsube S."/>
            <person name="Kotiranta H."/>
            <person name="LaButti K.M."/>
            <person name="Lechner B.E."/>
            <person name="Liimatainen K."/>
            <person name="Lipzen A."/>
            <person name="Lukacs Z."/>
            <person name="Mihaltcheva S."/>
            <person name="Morgado L.N."/>
            <person name="Niskanen T."/>
            <person name="Noordeloos M.E."/>
            <person name="Ohm R.A."/>
            <person name="Ortiz-Santana B."/>
            <person name="Ovrebo C."/>
            <person name="Racz N."/>
            <person name="Riley R."/>
            <person name="Savchenko A."/>
            <person name="Shiryaev A."/>
            <person name="Soop K."/>
            <person name="Spirin V."/>
            <person name="Szebenyi C."/>
            <person name="Tomsovsky M."/>
            <person name="Tulloss R.E."/>
            <person name="Uehling J."/>
            <person name="Grigoriev I.V."/>
            <person name="Vagvolgyi C."/>
            <person name="Papp T."/>
            <person name="Martin F.M."/>
            <person name="Miettinen O."/>
            <person name="Hibbett D.S."/>
            <person name="Nagy L.G."/>
        </authorList>
    </citation>
    <scope>NUCLEOTIDE SEQUENCE [LARGE SCALE GENOMIC DNA]</scope>
    <source>
        <strain evidence="5 6">HHB13444</strain>
    </source>
</reference>
<organism evidence="5 6">
    <name type="scientific">Polyporus arcularius HHB13444</name>
    <dbReference type="NCBI Taxonomy" id="1314778"/>
    <lineage>
        <taxon>Eukaryota</taxon>
        <taxon>Fungi</taxon>
        <taxon>Dikarya</taxon>
        <taxon>Basidiomycota</taxon>
        <taxon>Agaricomycotina</taxon>
        <taxon>Agaricomycetes</taxon>
        <taxon>Polyporales</taxon>
        <taxon>Polyporaceae</taxon>
        <taxon>Polyporus</taxon>
    </lineage>
</organism>
<comment type="similarity">
    <text evidence="1">Belongs to the TEC1 family.</text>
</comment>
<feature type="DNA-binding region" description="TEA" evidence="2">
    <location>
        <begin position="55"/>
        <end position="127"/>
    </location>
</feature>
<evidence type="ECO:0000256" key="1">
    <source>
        <dbReference type="ARBA" id="ARBA00008421"/>
    </source>
</evidence>
<dbReference type="SMART" id="SM00426">
    <property type="entry name" value="TEA"/>
    <property type="match status" value="1"/>
</dbReference>
<protein>
    <recommendedName>
        <fullName evidence="4">TEA domain-containing protein</fullName>
    </recommendedName>
</protein>
<feature type="region of interest" description="Disordered" evidence="3">
    <location>
        <begin position="216"/>
        <end position="238"/>
    </location>
</feature>
<feature type="region of interest" description="Disordered" evidence="3">
    <location>
        <begin position="482"/>
        <end position="524"/>
    </location>
</feature>
<proteinExistence type="inferred from homology"/>
<accession>A0A5C3PRJ8</accession>